<accession>A0ABQ7PR18</accession>
<feature type="domain" description="CCHC-type" evidence="2">
    <location>
        <begin position="222"/>
        <end position="236"/>
    </location>
</feature>
<dbReference type="SUPFAM" id="SSF57756">
    <property type="entry name" value="Retrovirus zinc finger-like domains"/>
    <property type="match status" value="1"/>
</dbReference>
<dbReference type="PROSITE" id="PS50158">
    <property type="entry name" value="ZF_CCHC"/>
    <property type="match status" value="1"/>
</dbReference>
<sequence>MSGSGVSFGILSSFDHQSNDWTSYKSRINQWFIANDISGDKAKVKKKAILLSALGESTYKLTSDLALPKTVEELEFDEIVKLLDDHFTPKRVGFAEKFNFYSATQVAGESHTQWAARLRGLSAHCEFKNLEEALLDKFIMGMAAGHERDKLFAQDQQQLTLAKAVDLAESVRCARRAAAAPGAAGPPGDATASVFNVTKKEKCSVCGFTNHKSNQCRYKNVKCRKCGNKGHLRKMCSSGYKVKYVEEGSVDEENEDDVLTG</sequence>
<name>A0ABQ7PR18_PLUXY</name>
<evidence type="ECO:0000313" key="4">
    <source>
        <dbReference type="Proteomes" id="UP000823941"/>
    </source>
</evidence>
<comment type="caution">
    <text evidence="3">The sequence shown here is derived from an EMBL/GenBank/DDBJ whole genome shotgun (WGS) entry which is preliminary data.</text>
</comment>
<dbReference type="InterPro" id="IPR001878">
    <property type="entry name" value="Znf_CCHC"/>
</dbReference>
<evidence type="ECO:0000313" key="3">
    <source>
        <dbReference type="EMBL" id="KAG7295427.1"/>
    </source>
</evidence>
<keyword evidence="1" id="KW-0862">Zinc</keyword>
<dbReference type="SMART" id="SM00343">
    <property type="entry name" value="ZnF_C2HC"/>
    <property type="match status" value="2"/>
</dbReference>
<reference evidence="3 4" key="1">
    <citation type="submission" date="2021-06" db="EMBL/GenBank/DDBJ databases">
        <title>A haploid diamondback moth (Plutella xylostella L.) genome assembly resolves 31 chromosomes and identifies a diamide resistance mutation.</title>
        <authorList>
            <person name="Ward C.M."/>
            <person name="Perry K.D."/>
            <person name="Baker G."/>
            <person name="Powis K."/>
            <person name="Heckel D.G."/>
            <person name="Baxter S.W."/>
        </authorList>
    </citation>
    <scope>NUCLEOTIDE SEQUENCE [LARGE SCALE GENOMIC DNA]</scope>
    <source>
        <strain evidence="3 4">LV</strain>
        <tissue evidence="3">Single pupa</tissue>
    </source>
</reference>
<keyword evidence="1" id="KW-0479">Metal-binding</keyword>
<dbReference type="Proteomes" id="UP000823941">
    <property type="component" value="Chromosome 30"/>
</dbReference>
<dbReference type="InterPro" id="IPR036875">
    <property type="entry name" value="Znf_CCHC_sf"/>
</dbReference>
<dbReference type="EMBL" id="JAHIBW010000030">
    <property type="protein sequence ID" value="KAG7295427.1"/>
    <property type="molecule type" value="Genomic_DNA"/>
</dbReference>
<dbReference type="PANTHER" id="PTHR33198">
    <property type="entry name" value="ANK_REP_REGION DOMAIN-CONTAINING PROTEIN-RELATED"/>
    <property type="match status" value="1"/>
</dbReference>
<evidence type="ECO:0000259" key="2">
    <source>
        <dbReference type="PROSITE" id="PS50158"/>
    </source>
</evidence>
<evidence type="ECO:0000256" key="1">
    <source>
        <dbReference type="PROSITE-ProRule" id="PRU00047"/>
    </source>
</evidence>
<keyword evidence="1" id="KW-0863">Zinc-finger</keyword>
<organism evidence="3 4">
    <name type="scientific">Plutella xylostella</name>
    <name type="common">Diamondback moth</name>
    <name type="synonym">Plutella maculipennis</name>
    <dbReference type="NCBI Taxonomy" id="51655"/>
    <lineage>
        <taxon>Eukaryota</taxon>
        <taxon>Metazoa</taxon>
        <taxon>Ecdysozoa</taxon>
        <taxon>Arthropoda</taxon>
        <taxon>Hexapoda</taxon>
        <taxon>Insecta</taxon>
        <taxon>Pterygota</taxon>
        <taxon>Neoptera</taxon>
        <taxon>Endopterygota</taxon>
        <taxon>Lepidoptera</taxon>
        <taxon>Glossata</taxon>
        <taxon>Ditrysia</taxon>
        <taxon>Yponomeutoidea</taxon>
        <taxon>Plutellidae</taxon>
        <taxon>Plutella</taxon>
    </lineage>
</organism>
<dbReference type="Gene3D" id="4.10.60.10">
    <property type="entry name" value="Zinc finger, CCHC-type"/>
    <property type="match status" value="1"/>
</dbReference>
<protein>
    <recommendedName>
        <fullName evidence="2">CCHC-type domain-containing protein</fullName>
    </recommendedName>
</protein>
<dbReference type="PANTHER" id="PTHR33198:SF19">
    <property type="entry name" value="CCHC-TYPE DOMAIN-CONTAINING PROTEIN"/>
    <property type="match status" value="1"/>
</dbReference>
<keyword evidence="4" id="KW-1185">Reference proteome</keyword>
<gene>
    <name evidence="3" type="ORF">JYU34_021601</name>
</gene>
<proteinExistence type="predicted"/>